<protein>
    <recommendedName>
        <fullName evidence="5">GTP 3',8-cyclase</fullName>
        <ecNumber evidence="5">4.1.99.22</ecNumber>
    </recommendedName>
</protein>
<evidence type="ECO:0000256" key="1">
    <source>
        <dbReference type="ARBA" id="ARBA00001966"/>
    </source>
</evidence>
<keyword evidence="9" id="KW-0408">Iron</keyword>
<dbReference type="InterPro" id="IPR013483">
    <property type="entry name" value="MoaA"/>
</dbReference>
<dbReference type="EMBL" id="CAJHIT010000006">
    <property type="protein sequence ID" value="CAD6502360.1"/>
    <property type="molecule type" value="Genomic_DNA"/>
</dbReference>
<feature type="domain" description="Radical SAM core" evidence="15">
    <location>
        <begin position="62"/>
        <end position="290"/>
    </location>
</feature>
<dbReference type="CDD" id="cd01420">
    <property type="entry name" value="MoaC_PE"/>
    <property type="match status" value="1"/>
</dbReference>
<dbReference type="SFLD" id="SFLDG01383">
    <property type="entry name" value="cyclic_pyranopterin_phosphate"/>
    <property type="match status" value="1"/>
</dbReference>
<evidence type="ECO:0000256" key="9">
    <source>
        <dbReference type="ARBA" id="ARBA00023004"/>
    </source>
</evidence>
<dbReference type="InterPro" id="IPR040064">
    <property type="entry name" value="MoaA-like"/>
</dbReference>
<dbReference type="PROSITE" id="PS51918">
    <property type="entry name" value="RADICAL_SAM"/>
    <property type="match status" value="1"/>
</dbReference>
<dbReference type="EC" id="4.1.99.22" evidence="5"/>
<dbReference type="NCBIfam" id="TIGR02666">
    <property type="entry name" value="moaA"/>
    <property type="match status" value="1"/>
</dbReference>
<evidence type="ECO:0000256" key="14">
    <source>
        <dbReference type="ARBA" id="ARBA00048697"/>
    </source>
</evidence>
<dbReference type="Pfam" id="PF06463">
    <property type="entry name" value="Mob_synth_C"/>
    <property type="match status" value="1"/>
</dbReference>
<evidence type="ECO:0000256" key="11">
    <source>
        <dbReference type="ARBA" id="ARBA00023128"/>
    </source>
</evidence>
<dbReference type="PANTHER" id="PTHR22960:SF0">
    <property type="entry name" value="MOLYBDENUM COFACTOR BIOSYNTHESIS PROTEIN 1"/>
    <property type="match status" value="1"/>
</dbReference>
<evidence type="ECO:0000256" key="4">
    <source>
        <dbReference type="ARBA" id="ARBA00009862"/>
    </source>
</evidence>
<keyword evidence="11" id="KW-0496">Mitochondrion</keyword>
<dbReference type="GO" id="GO:0046872">
    <property type="term" value="F:metal ion binding"/>
    <property type="evidence" value="ECO:0007669"/>
    <property type="project" value="UniProtKB-KW"/>
</dbReference>
<dbReference type="InterPro" id="IPR007197">
    <property type="entry name" value="rSAM"/>
</dbReference>
<evidence type="ECO:0000259" key="15">
    <source>
        <dbReference type="PROSITE" id="PS51918"/>
    </source>
</evidence>
<dbReference type="CDD" id="cd21117">
    <property type="entry name" value="Twitch_MoaA"/>
    <property type="match status" value="1"/>
</dbReference>
<evidence type="ECO:0000256" key="7">
    <source>
        <dbReference type="ARBA" id="ARBA00022691"/>
    </source>
</evidence>
<dbReference type="CDD" id="cd01335">
    <property type="entry name" value="Radical_SAM"/>
    <property type="match status" value="1"/>
</dbReference>
<dbReference type="SFLD" id="SFLDS00029">
    <property type="entry name" value="Radical_SAM"/>
    <property type="match status" value="1"/>
</dbReference>
<dbReference type="GO" id="GO:0051539">
    <property type="term" value="F:4 iron, 4 sulfur cluster binding"/>
    <property type="evidence" value="ECO:0007669"/>
    <property type="project" value="UniProtKB-KW"/>
</dbReference>
<dbReference type="Pfam" id="PF04055">
    <property type="entry name" value="Radical_SAM"/>
    <property type="match status" value="1"/>
</dbReference>
<dbReference type="InterPro" id="IPR050105">
    <property type="entry name" value="MoCo_biosynth_MoaA/MoaC"/>
</dbReference>
<evidence type="ECO:0000256" key="6">
    <source>
        <dbReference type="ARBA" id="ARBA00022485"/>
    </source>
</evidence>
<organism evidence="16 17">
    <name type="scientific">Blumeria graminis f. sp. triticale</name>
    <dbReference type="NCBI Taxonomy" id="1689686"/>
    <lineage>
        <taxon>Eukaryota</taxon>
        <taxon>Fungi</taxon>
        <taxon>Dikarya</taxon>
        <taxon>Ascomycota</taxon>
        <taxon>Pezizomycotina</taxon>
        <taxon>Leotiomycetes</taxon>
        <taxon>Erysiphales</taxon>
        <taxon>Erysiphaceae</taxon>
        <taxon>Blumeria</taxon>
    </lineage>
</organism>
<evidence type="ECO:0000256" key="2">
    <source>
        <dbReference type="ARBA" id="ARBA00005046"/>
    </source>
</evidence>
<dbReference type="PROSITE" id="PS01305">
    <property type="entry name" value="MOAA_NIFB_PQQE"/>
    <property type="match status" value="1"/>
</dbReference>
<dbReference type="InterPro" id="IPR047594">
    <property type="entry name" value="MoaC_bact/euk"/>
</dbReference>
<accession>A0A9W4D0J4</accession>
<comment type="similarity">
    <text evidence="4">In the N-terminal section; belongs to the radical SAM superfamily. MoaA family.</text>
</comment>
<gene>
    <name evidence="16" type="ORF">BGTH12_LOCUS3718</name>
</gene>
<evidence type="ECO:0000256" key="13">
    <source>
        <dbReference type="ARBA" id="ARBA00023239"/>
    </source>
</evidence>
<comment type="catalytic activity">
    <reaction evidence="14">
        <text>GTP + AH2 + S-adenosyl-L-methionine = (8S)-3',8-cyclo-7,8-dihydroguanosine 5'-triphosphate + 5'-deoxyadenosine + L-methionine + A + H(+)</text>
        <dbReference type="Rhea" id="RHEA:49576"/>
        <dbReference type="ChEBI" id="CHEBI:13193"/>
        <dbReference type="ChEBI" id="CHEBI:15378"/>
        <dbReference type="ChEBI" id="CHEBI:17319"/>
        <dbReference type="ChEBI" id="CHEBI:17499"/>
        <dbReference type="ChEBI" id="CHEBI:37565"/>
        <dbReference type="ChEBI" id="CHEBI:57844"/>
        <dbReference type="ChEBI" id="CHEBI:59789"/>
        <dbReference type="ChEBI" id="CHEBI:131766"/>
        <dbReference type="EC" id="4.1.99.22"/>
    </reaction>
</comment>
<dbReference type="AlphaFoldDB" id="A0A9W4D0J4"/>
<evidence type="ECO:0000256" key="3">
    <source>
        <dbReference type="ARBA" id="ARBA00008484"/>
    </source>
</evidence>
<dbReference type="InterPro" id="IPR002820">
    <property type="entry name" value="Mopterin_CF_biosynth-C_dom"/>
</dbReference>
<keyword evidence="10" id="KW-0411">Iron-sulfur</keyword>
<dbReference type="GO" id="GO:0061798">
    <property type="term" value="F:GTP 3',8'-cyclase activity"/>
    <property type="evidence" value="ECO:0007669"/>
    <property type="project" value="UniProtKB-EC"/>
</dbReference>
<dbReference type="GO" id="GO:0006777">
    <property type="term" value="P:Mo-molybdopterin cofactor biosynthetic process"/>
    <property type="evidence" value="ECO:0007669"/>
    <property type="project" value="UniProtKB-KW"/>
</dbReference>
<proteinExistence type="inferred from homology"/>
<evidence type="ECO:0000313" key="17">
    <source>
        <dbReference type="Proteomes" id="UP000683417"/>
    </source>
</evidence>
<keyword evidence="7" id="KW-0949">S-adenosyl-L-methionine</keyword>
<reference evidence="16" key="1">
    <citation type="submission" date="2020-10" db="EMBL/GenBank/DDBJ databases">
        <authorList>
            <person name="Muller C M."/>
        </authorList>
    </citation>
    <scope>NUCLEOTIDE SEQUENCE</scope>
    <source>
        <strain evidence="16">THUN-12</strain>
    </source>
</reference>
<comment type="similarity">
    <text evidence="3">In the C-terminal section; belongs to the MoaC family.</text>
</comment>
<name>A0A9W4D0J4_BLUGR</name>
<keyword evidence="6" id="KW-0004">4Fe-4S</keyword>
<evidence type="ECO:0000313" key="16">
    <source>
        <dbReference type="EMBL" id="CAD6502360.1"/>
    </source>
</evidence>
<comment type="cofactor">
    <cofactor evidence="1">
        <name>[4Fe-4S] cluster</name>
        <dbReference type="ChEBI" id="CHEBI:49883"/>
    </cofactor>
</comment>
<dbReference type="InterPro" id="IPR000385">
    <property type="entry name" value="MoaA_NifB_PqqE_Fe-S-bd_CS"/>
</dbReference>
<dbReference type="InterPro" id="IPR006638">
    <property type="entry name" value="Elp3/MiaA/NifB-like_rSAM"/>
</dbReference>
<dbReference type="SMART" id="SM00729">
    <property type="entry name" value="Elp3"/>
    <property type="match status" value="1"/>
</dbReference>
<dbReference type="Proteomes" id="UP000683417">
    <property type="component" value="Unassembled WGS sequence"/>
</dbReference>
<dbReference type="InterPro" id="IPR010505">
    <property type="entry name" value="MoaA_twitch"/>
</dbReference>
<dbReference type="PANTHER" id="PTHR22960">
    <property type="entry name" value="MOLYBDOPTERIN COFACTOR SYNTHESIS PROTEIN A"/>
    <property type="match status" value="1"/>
</dbReference>
<evidence type="ECO:0000256" key="8">
    <source>
        <dbReference type="ARBA" id="ARBA00022723"/>
    </source>
</evidence>
<keyword evidence="12" id="KW-0501">Molybdenum cofactor biosynthesis</keyword>
<comment type="pathway">
    <text evidence="2">Cofactor biosynthesis; molybdopterin biosynthesis.</text>
</comment>
<comment type="caution">
    <text evidence="16">The sequence shown here is derived from an EMBL/GenBank/DDBJ whole genome shotgun (WGS) entry which is preliminary data.</text>
</comment>
<dbReference type="GO" id="GO:0061799">
    <property type="term" value="F:cyclic pyranopterin monophosphate synthase activity"/>
    <property type="evidence" value="ECO:0007669"/>
    <property type="project" value="TreeGrafter"/>
</dbReference>
<keyword evidence="8" id="KW-0479">Metal-binding</keyword>
<dbReference type="SFLD" id="SFLDG01386">
    <property type="entry name" value="main_SPASM_domain-containing"/>
    <property type="match status" value="1"/>
</dbReference>
<sequence length="666" mass="74707">MSVKQGSRKLWVSGNLKPFRSIRKWHSSVKALQDINHGSYNTPSDVYRGINSTKFSSSLTDSFHRRHDYLRISLTEKCNLRCLYCMPEEGVPQSLPSKLLTTPEIYILSSIFISQGIRKLRLTGGEPTVRKDIIPLMHQIGTLRSQGLQELCITTNGISLHRKLDEMKLAGLTGINISLDTLDPWKFQIITRRKGLQAVLKSIEKITEMNRLGACFKLKVNCVVMRGVNDMEIASFVELTRDQDLEVRFIEYMPFDGNKWNYEKMLSYAEMKEKIRLKYPGMMKIRDQDNDTSKTYKISGFVGKFGFITSMTHNFCGTCNRLRITSDGNLKVCLFENTEVSLRDIIRRANNGMPINETVLGVMKQRIVNKPRGLSLSKQLLGETNAEELWKTIKVAVYNKKEKHAGVKNLKSMQNRPMILIERRKAPSTVGLIQVSAALLPKLMKESLPHNQSQNKKLFFSTISESRQIELTHVTPSGSGQMVSISEKLVTRRIATAICTLFFSNDTAIPLIRSNQMKKGDVISIARIAGILAAKKTSDLIPLCHPIAITSVVIDLEIIGINNHKQDHFYVSKLSKPEIGEKSPLAASFLPGKFGGIEISVTVESDGKTGVEMEALTAASLSALTVYDMCKSVDRGMRVDGLRVVKKEGGKSGKWVEGDIKERCDP</sequence>
<dbReference type="SFLD" id="SFLDG01067">
    <property type="entry name" value="SPASM/twitch_domain_containing"/>
    <property type="match status" value="1"/>
</dbReference>
<keyword evidence="13" id="KW-0456">Lyase</keyword>
<evidence type="ECO:0000256" key="5">
    <source>
        <dbReference type="ARBA" id="ARBA00012167"/>
    </source>
</evidence>
<evidence type="ECO:0000256" key="10">
    <source>
        <dbReference type="ARBA" id="ARBA00023014"/>
    </source>
</evidence>
<dbReference type="Pfam" id="PF01967">
    <property type="entry name" value="MoaC"/>
    <property type="match status" value="1"/>
</dbReference>
<evidence type="ECO:0000256" key="12">
    <source>
        <dbReference type="ARBA" id="ARBA00023150"/>
    </source>
</evidence>